<evidence type="ECO:0000256" key="2">
    <source>
        <dbReference type="ARBA" id="ARBA00023186"/>
    </source>
</evidence>
<comment type="caution">
    <text evidence="5">The sequence shown here is derived from an EMBL/GenBank/DDBJ whole genome shotgun (WGS) entry which is preliminary data.</text>
</comment>
<gene>
    <name evidence="5" type="ORF">ACFQE1_10320</name>
</gene>
<dbReference type="InterPro" id="IPR051927">
    <property type="entry name" value="Zn_Chap_cDPG_Synth"/>
</dbReference>
<evidence type="ECO:0000313" key="6">
    <source>
        <dbReference type="Proteomes" id="UP001596328"/>
    </source>
</evidence>
<name>A0ABD5RZH8_9EURY</name>
<sequence>FEAAMRDVGWKRRLRDRGDGEHHDGHHDEHDHGSENDHHDHDHSAAERHGVASVVYERSRPFHPERFADWLDDWSGDVVRAKGFFWVVGREGEVMGLSQAGPSVQAGPIGSWGDDDPETRLVFIGRDLDEGALADELDAALATDEERRRSDLPDPFPLD</sequence>
<keyword evidence="1" id="KW-0547">Nucleotide-binding</keyword>
<evidence type="ECO:0000256" key="3">
    <source>
        <dbReference type="SAM" id="MobiDB-lite"/>
    </source>
</evidence>
<feature type="domain" description="CobW C-terminal" evidence="4">
    <location>
        <begin position="51"/>
        <end position="141"/>
    </location>
</feature>
<evidence type="ECO:0000313" key="5">
    <source>
        <dbReference type="EMBL" id="MFC6724760.1"/>
    </source>
</evidence>
<reference evidence="5 6" key="1">
    <citation type="journal article" date="2019" name="Int. J. Syst. Evol. Microbiol.">
        <title>The Global Catalogue of Microorganisms (GCM) 10K type strain sequencing project: providing services to taxonomists for standard genome sequencing and annotation.</title>
        <authorList>
            <consortium name="The Broad Institute Genomics Platform"/>
            <consortium name="The Broad Institute Genome Sequencing Center for Infectious Disease"/>
            <person name="Wu L."/>
            <person name="Ma J."/>
        </authorList>
    </citation>
    <scope>NUCLEOTIDE SEQUENCE [LARGE SCALE GENOMIC DNA]</scope>
    <source>
        <strain evidence="5 6">NBRC 111368</strain>
    </source>
</reference>
<organism evidence="5 6">
    <name type="scientific">Halobium palmae</name>
    <dbReference type="NCBI Taxonomy" id="1776492"/>
    <lineage>
        <taxon>Archaea</taxon>
        <taxon>Methanobacteriati</taxon>
        <taxon>Methanobacteriota</taxon>
        <taxon>Stenosarchaea group</taxon>
        <taxon>Halobacteria</taxon>
        <taxon>Halobacteriales</taxon>
        <taxon>Haloferacaceae</taxon>
        <taxon>Halobium</taxon>
    </lineage>
</organism>
<keyword evidence="2" id="KW-0143">Chaperone</keyword>
<keyword evidence="6" id="KW-1185">Reference proteome</keyword>
<dbReference type="PANTHER" id="PTHR43603">
    <property type="entry name" value="COBW DOMAIN-CONTAINING PROTEIN DDB_G0274527"/>
    <property type="match status" value="1"/>
</dbReference>
<dbReference type="Pfam" id="PF07683">
    <property type="entry name" value="CobW_C"/>
    <property type="match status" value="1"/>
</dbReference>
<dbReference type="EMBL" id="JBHSWU010000272">
    <property type="protein sequence ID" value="MFC6724760.1"/>
    <property type="molecule type" value="Genomic_DNA"/>
</dbReference>
<protein>
    <submittedName>
        <fullName evidence="5">CobW family GTP-binding protein</fullName>
    </submittedName>
</protein>
<dbReference type="PANTHER" id="PTHR43603:SF1">
    <property type="entry name" value="ZINC-REGULATED GTPASE METALLOPROTEIN ACTIVATOR 1"/>
    <property type="match status" value="1"/>
</dbReference>
<proteinExistence type="predicted"/>
<dbReference type="SUPFAM" id="SSF90002">
    <property type="entry name" value="Hypothetical protein YjiA, C-terminal domain"/>
    <property type="match status" value="1"/>
</dbReference>
<dbReference type="Gene3D" id="3.30.1220.10">
    <property type="entry name" value="CobW-like, C-terminal domain"/>
    <property type="match status" value="1"/>
</dbReference>
<feature type="region of interest" description="Disordered" evidence="3">
    <location>
        <begin position="1"/>
        <end position="47"/>
    </location>
</feature>
<dbReference type="InterPro" id="IPR011629">
    <property type="entry name" value="CobW-like_C"/>
</dbReference>
<dbReference type="InterPro" id="IPR036627">
    <property type="entry name" value="CobW-likC_sf"/>
</dbReference>
<evidence type="ECO:0000259" key="4">
    <source>
        <dbReference type="SMART" id="SM00833"/>
    </source>
</evidence>
<evidence type="ECO:0000256" key="1">
    <source>
        <dbReference type="ARBA" id="ARBA00022741"/>
    </source>
</evidence>
<dbReference type="SMART" id="SM00833">
    <property type="entry name" value="CobW_C"/>
    <property type="match status" value="1"/>
</dbReference>
<dbReference type="AlphaFoldDB" id="A0ABD5RZH8"/>
<accession>A0ABD5RZH8</accession>
<dbReference type="GO" id="GO:0000166">
    <property type="term" value="F:nucleotide binding"/>
    <property type="evidence" value="ECO:0007669"/>
    <property type="project" value="UniProtKB-KW"/>
</dbReference>
<dbReference type="Proteomes" id="UP001596328">
    <property type="component" value="Unassembled WGS sequence"/>
</dbReference>
<feature type="non-terminal residue" evidence="5">
    <location>
        <position position="1"/>
    </location>
</feature>